<evidence type="ECO:0000313" key="2">
    <source>
        <dbReference type="EMBL" id="CAB4222490.1"/>
    </source>
</evidence>
<proteinExistence type="predicted"/>
<accession>A0A6J5T4K3</accession>
<protein>
    <recommendedName>
        <fullName evidence="1">DUF7336 domain-containing protein</fullName>
    </recommendedName>
</protein>
<organism evidence="2">
    <name type="scientific">uncultured Caudovirales phage</name>
    <dbReference type="NCBI Taxonomy" id="2100421"/>
    <lineage>
        <taxon>Viruses</taxon>
        <taxon>Duplodnaviria</taxon>
        <taxon>Heunggongvirae</taxon>
        <taxon>Uroviricota</taxon>
        <taxon>Caudoviricetes</taxon>
        <taxon>Peduoviridae</taxon>
        <taxon>Maltschvirus</taxon>
        <taxon>Maltschvirus maltsch</taxon>
    </lineage>
</organism>
<evidence type="ECO:0000259" key="1">
    <source>
        <dbReference type="Pfam" id="PF24024"/>
    </source>
</evidence>
<gene>
    <name evidence="2" type="ORF">UFOVP1655_114</name>
</gene>
<feature type="domain" description="DUF7336" evidence="1">
    <location>
        <begin position="5"/>
        <end position="58"/>
    </location>
</feature>
<name>A0A6J5T4K3_9CAUD</name>
<reference evidence="2" key="1">
    <citation type="submission" date="2020-05" db="EMBL/GenBank/DDBJ databases">
        <authorList>
            <person name="Chiriac C."/>
            <person name="Salcher M."/>
            <person name="Ghai R."/>
            <person name="Kavagutti S V."/>
        </authorList>
    </citation>
    <scope>NUCLEOTIDE SEQUENCE</scope>
</reference>
<dbReference type="InterPro" id="IPR055760">
    <property type="entry name" value="DUF7336"/>
</dbReference>
<dbReference type="Pfam" id="PF24024">
    <property type="entry name" value="DUF7336"/>
    <property type="match status" value="1"/>
</dbReference>
<sequence length="71" mass="8179">MGYNMKVYVLIMGDEFEPDYTYGVYSTLDKAKVAMKDAQAYDSDDEGFFVKVVELDGEQSFNLDTWKTIEL</sequence>
<dbReference type="EMBL" id="LR797523">
    <property type="protein sequence ID" value="CAB4222490.1"/>
    <property type="molecule type" value="Genomic_DNA"/>
</dbReference>